<keyword evidence="7" id="KW-1133">Transmembrane helix</keyword>
<keyword evidence="2 5" id="KW-0547">Nucleotide-binding</keyword>
<dbReference type="PROSITE" id="PS00107">
    <property type="entry name" value="PROTEIN_KINASE_ATP"/>
    <property type="match status" value="1"/>
</dbReference>
<dbReference type="EC" id="2.7.11.1" evidence="9"/>
<reference evidence="9 10" key="1">
    <citation type="submission" date="2019-02" db="EMBL/GenBank/DDBJ databases">
        <title>Deep-cultivation of Planctomycetes and their phenomic and genomic characterization uncovers novel biology.</title>
        <authorList>
            <person name="Wiegand S."/>
            <person name="Jogler M."/>
            <person name="Boedeker C."/>
            <person name="Pinto D."/>
            <person name="Vollmers J."/>
            <person name="Rivas-Marin E."/>
            <person name="Kohn T."/>
            <person name="Peeters S.H."/>
            <person name="Heuer A."/>
            <person name="Rast P."/>
            <person name="Oberbeckmann S."/>
            <person name="Bunk B."/>
            <person name="Jeske O."/>
            <person name="Meyerdierks A."/>
            <person name="Storesund J.E."/>
            <person name="Kallscheuer N."/>
            <person name="Luecker S."/>
            <person name="Lage O.M."/>
            <person name="Pohl T."/>
            <person name="Merkel B.J."/>
            <person name="Hornburger P."/>
            <person name="Mueller R.-W."/>
            <person name="Bruemmer F."/>
            <person name="Labrenz M."/>
            <person name="Spormann A.M."/>
            <person name="Op den Camp H."/>
            <person name="Overmann J."/>
            <person name="Amann R."/>
            <person name="Jetten M.S.M."/>
            <person name="Mascher T."/>
            <person name="Medema M.H."/>
            <person name="Devos D.P."/>
            <person name="Kaster A.-K."/>
            <person name="Ovreas L."/>
            <person name="Rohde M."/>
            <person name="Galperin M.Y."/>
            <person name="Jogler C."/>
        </authorList>
    </citation>
    <scope>NUCLEOTIDE SEQUENCE [LARGE SCALE GENOMIC DNA]</scope>
    <source>
        <strain evidence="9 10">TBK1r</strain>
    </source>
</reference>
<dbReference type="PROSITE" id="PS00108">
    <property type="entry name" value="PROTEIN_KINASE_ST"/>
    <property type="match status" value="1"/>
</dbReference>
<feature type="binding site" evidence="5">
    <location>
        <position position="106"/>
    </location>
    <ligand>
        <name>ATP</name>
        <dbReference type="ChEBI" id="CHEBI:30616"/>
    </ligand>
</feature>
<dbReference type="Pfam" id="PF00069">
    <property type="entry name" value="Pkinase"/>
    <property type="match status" value="1"/>
</dbReference>
<dbReference type="Gene3D" id="3.30.200.20">
    <property type="entry name" value="Phosphorylase Kinase, domain 1"/>
    <property type="match status" value="1"/>
</dbReference>
<feature type="transmembrane region" description="Helical" evidence="7">
    <location>
        <begin position="438"/>
        <end position="458"/>
    </location>
</feature>
<evidence type="ECO:0000256" key="7">
    <source>
        <dbReference type="SAM" id="Phobius"/>
    </source>
</evidence>
<dbReference type="InterPro" id="IPR017441">
    <property type="entry name" value="Protein_kinase_ATP_BS"/>
</dbReference>
<evidence type="ECO:0000256" key="3">
    <source>
        <dbReference type="ARBA" id="ARBA00022777"/>
    </source>
</evidence>
<dbReference type="EMBL" id="CP036432">
    <property type="protein sequence ID" value="QDV86386.1"/>
    <property type="molecule type" value="Genomic_DNA"/>
</dbReference>
<dbReference type="PANTHER" id="PTHR43289">
    <property type="entry name" value="MITOGEN-ACTIVATED PROTEIN KINASE KINASE KINASE 20-RELATED"/>
    <property type="match status" value="1"/>
</dbReference>
<evidence type="ECO:0000313" key="10">
    <source>
        <dbReference type="Proteomes" id="UP000318081"/>
    </source>
</evidence>
<feature type="domain" description="Protein kinase" evidence="8">
    <location>
        <begin position="77"/>
        <end position="354"/>
    </location>
</feature>
<dbReference type="PROSITE" id="PS50011">
    <property type="entry name" value="PROTEIN_KINASE_DOM"/>
    <property type="match status" value="1"/>
</dbReference>
<proteinExistence type="predicted"/>
<feature type="transmembrane region" description="Helical" evidence="7">
    <location>
        <begin position="478"/>
        <end position="501"/>
    </location>
</feature>
<evidence type="ECO:0000313" key="9">
    <source>
        <dbReference type="EMBL" id="QDV86386.1"/>
    </source>
</evidence>
<keyword evidence="10" id="KW-1185">Reference proteome</keyword>
<dbReference type="InterPro" id="IPR000719">
    <property type="entry name" value="Prot_kinase_dom"/>
</dbReference>
<dbReference type="CDD" id="cd14014">
    <property type="entry name" value="STKc_PknB_like"/>
    <property type="match status" value="1"/>
</dbReference>
<dbReference type="GO" id="GO:0004674">
    <property type="term" value="F:protein serine/threonine kinase activity"/>
    <property type="evidence" value="ECO:0007669"/>
    <property type="project" value="UniProtKB-EC"/>
</dbReference>
<dbReference type="Proteomes" id="UP000318081">
    <property type="component" value="Chromosome"/>
</dbReference>
<feature type="region of interest" description="Disordered" evidence="6">
    <location>
        <begin position="1"/>
        <end position="30"/>
    </location>
</feature>
<dbReference type="SUPFAM" id="SSF56112">
    <property type="entry name" value="Protein kinase-like (PK-like)"/>
    <property type="match status" value="1"/>
</dbReference>
<keyword evidence="3 9" id="KW-0418">Kinase</keyword>
<dbReference type="Gene3D" id="1.10.510.10">
    <property type="entry name" value="Transferase(Phosphotransferase) domain 1"/>
    <property type="match status" value="1"/>
</dbReference>
<dbReference type="SMART" id="SM00220">
    <property type="entry name" value="S_TKc"/>
    <property type="match status" value="1"/>
</dbReference>
<evidence type="ECO:0000256" key="6">
    <source>
        <dbReference type="SAM" id="MobiDB-lite"/>
    </source>
</evidence>
<feature type="transmembrane region" description="Helical" evidence="7">
    <location>
        <begin position="564"/>
        <end position="582"/>
    </location>
</feature>
<sequence>MFLRTDDSTMTDAPCPRCGTPIPTDPASQDDDALLQCPRCLLRPPWDKPHPVAITLGPGQSFVPPSTEELSEQITGYEVEALIGQGGMGAVYLGRQKSLDRAVAIKILPPQIAERAGFRQRFAQEGRALAKLNHPNIVAVHDFGQAGPYAMLVMELVEGANLREVLAQGRLAPAEALEIIPQLCDALSYAHDEGVVHRDIKPENLLFDSRGRLKITDFGLAKLVANKTAADAEDATTTDEDSRSPDPTQGVVGTVHYMAPEQLENPRSVDHRADIYALGVVFYEMLTGELPIGRFEPPSQCLQSNGRESTPKVTIDVRLDEVVLRALEKHPEKRYASASAVMHDIDEIEKHPRSPGRDHTLPDDHPHRVRETIHRAGQTLGEFAATSIASSGHWISQARTSWLRDPRVETPAYVGAGILALGIVGAFFVGSGPGNGEVGAVWFAVAAILAIILSRISLARESGSEGGYPILTSRFVLGALYLLVAVPILIAPAIATPALWMEIYDDPRDIGRLGWLRDWVQLVSLTVLVTATAWLVLLGVHVAFPRLFTTVFRPFVGACSRVAAISLAVFLVTLIAAAGFLLRQMPYQSYTPGTEVAEADWDKLSPRDFRDMQNELADRRRAERTFERTFER</sequence>
<keyword evidence="7" id="KW-0812">Transmembrane</keyword>
<evidence type="ECO:0000259" key="8">
    <source>
        <dbReference type="PROSITE" id="PS50011"/>
    </source>
</evidence>
<evidence type="ECO:0000256" key="1">
    <source>
        <dbReference type="ARBA" id="ARBA00022679"/>
    </source>
</evidence>
<evidence type="ECO:0000256" key="5">
    <source>
        <dbReference type="PROSITE-ProRule" id="PRU10141"/>
    </source>
</evidence>
<protein>
    <submittedName>
        <fullName evidence="9">Serine/threonine-protein kinase PknB</fullName>
        <ecNumber evidence="9">2.7.11.1</ecNumber>
    </submittedName>
</protein>
<evidence type="ECO:0000256" key="4">
    <source>
        <dbReference type="ARBA" id="ARBA00022840"/>
    </source>
</evidence>
<dbReference type="InterPro" id="IPR008271">
    <property type="entry name" value="Ser/Thr_kinase_AS"/>
</dbReference>
<dbReference type="InterPro" id="IPR011009">
    <property type="entry name" value="Kinase-like_dom_sf"/>
</dbReference>
<feature type="transmembrane region" description="Helical" evidence="7">
    <location>
        <begin position="522"/>
        <end position="544"/>
    </location>
</feature>
<keyword evidence="7" id="KW-0472">Membrane</keyword>
<gene>
    <name evidence="9" type="primary">pknB_13</name>
    <name evidence="9" type="ORF">TBK1r_54050</name>
</gene>
<organism evidence="9 10">
    <name type="scientific">Stieleria magnilauensis</name>
    <dbReference type="NCBI Taxonomy" id="2527963"/>
    <lineage>
        <taxon>Bacteria</taxon>
        <taxon>Pseudomonadati</taxon>
        <taxon>Planctomycetota</taxon>
        <taxon>Planctomycetia</taxon>
        <taxon>Pirellulales</taxon>
        <taxon>Pirellulaceae</taxon>
        <taxon>Stieleria</taxon>
    </lineage>
</organism>
<accession>A0ABX5Y0F0</accession>
<evidence type="ECO:0000256" key="2">
    <source>
        <dbReference type="ARBA" id="ARBA00022741"/>
    </source>
</evidence>
<keyword evidence="4 5" id="KW-0067">ATP-binding</keyword>
<feature type="region of interest" description="Disordered" evidence="6">
    <location>
        <begin position="229"/>
        <end position="250"/>
    </location>
</feature>
<dbReference type="PANTHER" id="PTHR43289:SF6">
    <property type="entry name" value="SERINE_THREONINE-PROTEIN KINASE NEKL-3"/>
    <property type="match status" value="1"/>
</dbReference>
<feature type="transmembrane region" description="Helical" evidence="7">
    <location>
        <begin position="412"/>
        <end position="431"/>
    </location>
</feature>
<name>A0ABX5Y0F0_9BACT</name>
<keyword evidence="1 9" id="KW-0808">Transferase</keyword>